<gene>
    <name evidence="4" type="ORF">SDRG_02434</name>
</gene>
<organism evidence="4 5">
    <name type="scientific">Saprolegnia diclina (strain VS20)</name>
    <dbReference type="NCBI Taxonomy" id="1156394"/>
    <lineage>
        <taxon>Eukaryota</taxon>
        <taxon>Sar</taxon>
        <taxon>Stramenopiles</taxon>
        <taxon>Oomycota</taxon>
        <taxon>Saprolegniomycetes</taxon>
        <taxon>Saprolegniales</taxon>
        <taxon>Saprolegniaceae</taxon>
        <taxon>Saprolegnia</taxon>
    </lineage>
</organism>
<dbReference type="SMART" id="SM00239">
    <property type="entry name" value="C2"/>
    <property type="match status" value="1"/>
</dbReference>
<dbReference type="EMBL" id="JH767136">
    <property type="protein sequence ID" value="EQC40544.1"/>
    <property type="molecule type" value="Genomic_DNA"/>
</dbReference>
<evidence type="ECO:0000259" key="2">
    <source>
        <dbReference type="PROSITE" id="PS50003"/>
    </source>
</evidence>
<sequence>MTSATRLRLVGSCGLPLHDKFKAQSVTLELPPGRALGLVLAAPTSGIIAHGLVILDVSNSHLVGHVAPSDRLVAIGGCPVDGLGFAAASERLGLLPRPLALTFESTIIGRELARLAPPQSKREPPSYAVVVDAGVHWTAGSHGAVVNRLTGQAKADGIISVGDVLYKVHETIVLHRSYEAVMSLLRRAPSPCTLHFVPHAHIHALDALAALAAPALPSLEPRLTEASTSNSDEAARRKSDDVGVLKQGPLHQQSGLFKRWTPVHVVLTPTALRCFQHHTSNSPRAELVFVGHRCTVQRLPATGTLYPFVVRVGAKQLQLACAEDDERRSWMRMLQQAMVDAGFAARPSAALGTANDLPGPPSALRVTVLSATNLLPAGQTVHAVCRLSLQTQTFSTKVVRGDRSPMWYQDNVTTFHDVEPDGVLGVCVFDDRRGRPPRLLSTLQVPLSTLPQQRKTVCAYDLVGATIGTKLTLAYEYLSSP</sequence>
<dbReference type="RefSeq" id="XP_008606243.1">
    <property type="nucleotide sequence ID" value="XM_008608021.1"/>
</dbReference>
<dbReference type="PROSITE" id="PS50004">
    <property type="entry name" value="C2"/>
    <property type="match status" value="1"/>
</dbReference>
<dbReference type="InterPro" id="IPR000008">
    <property type="entry name" value="C2_dom"/>
</dbReference>
<dbReference type="Proteomes" id="UP000030762">
    <property type="component" value="Unassembled WGS sequence"/>
</dbReference>
<feature type="region of interest" description="Disordered" evidence="1">
    <location>
        <begin position="223"/>
        <end position="242"/>
    </location>
</feature>
<evidence type="ECO:0000313" key="5">
    <source>
        <dbReference type="Proteomes" id="UP000030762"/>
    </source>
</evidence>
<dbReference type="CDD" id="cd00030">
    <property type="entry name" value="C2"/>
    <property type="match status" value="1"/>
</dbReference>
<dbReference type="OrthoDB" id="185175at2759"/>
<dbReference type="PROSITE" id="PS50003">
    <property type="entry name" value="PH_DOMAIN"/>
    <property type="match status" value="1"/>
</dbReference>
<reference evidence="4 5" key="1">
    <citation type="submission" date="2012-04" db="EMBL/GenBank/DDBJ databases">
        <title>The Genome Sequence of Saprolegnia declina VS20.</title>
        <authorList>
            <consortium name="The Broad Institute Genome Sequencing Platform"/>
            <person name="Russ C."/>
            <person name="Nusbaum C."/>
            <person name="Tyler B."/>
            <person name="van West P."/>
            <person name="Dieguez-Uribeondo J."/>
            <person name="de Bruijn I."/>
            <person name="Tripathy S."/>
            <person name="Jiang R."/>
            <person name="Young S.K."/>
            <person name="Zeng Q."/>
            <person name="Gargeya S."/>
            <person name="Fitzgerald M."/>
            <person name="Haas B."/>
            <person name="Abouelleil A."/>
            <person name="Alvarado L."/>
            <person name="Arachchi H.M."/>
            <person name="Berlin A."/>
            <person name="Chapman S.B."/>
            <person name="Goldberg J."/>
            <person name="Griggs A."/>
            <person name="Gujja S."/>
            <person name="Hansen M."/>
            <person name="Howarth C."/>
            <person name="Imamovic A."/>
            <person name="Larimer J."/>
            <person name="McCowen C."/>
            <person name="Montmayeur A."/>
            <person name="Murphy C."/>
            <person name="Neiman D."/>
            <person name="Pearson M."/>
            <person name="Priest M."/>
            <person name="Roberts A."/>
            <person name="Saif S."/>
            <person name="Shea T."/>
            <person name="Sisk P."/>
            <person name="Sykes S."/>
            <person name="Wortman J."/>
            <person name="Nusbaum C."/>
            <person name="Birren B."/>
        </authorList>
    </citation>
    <scope>NUCLEOTIDE SEQUENCE [LARGE SCALE GENOMIC DNA]</scope>
    <source>
        <strain evidence="4 5">VS20</strain>
    </source>
</reference>
<keyword evidence="5" id="KW-1185">Reference proteome</keyword>
<dbReference type="SMART" id="SM00233">
    <property type="entry name" value="PH"/>
    <property type="match status" value="1"/>
</dbReference>
<dbReference type="SUPFAM" id="SSF49562">
    <property type="entry name" value="C2 domain (Calcium/lipid-binding domain, CaLB)"/>
    <property type="match status" value="1"/>
</dbReference>
<dbReference type="InterPro" id="IPR036034">
    <property type="entry name" value="PDZ_sf"/>
</dbReference>
<evidence type="ECO:0000313" key="4">
    <source>
        <dbReference type="EMBL" id="EQC40544.1"/>
    </source>
</evidence>
<dbReference type="Gene3D" id="2.30.29.30">
    <property type="entry name" value="Pleckstrin-homology domain (PH domain)/Phosphotyrosine-binding domain (PTB)"/>
    <property type="match status" value="1"/>
</dbReference>
<name>T0QR00_SAPDV</name>
<dbReference type="SUPFAM" id="SSF50156">
    <property type="entry name" value="PDZ domain-like"/>
    <property type="match status" value="1"/>
</dbReference>
<proteinExistence type="predicted"/>
<dbReference type="Pfam" id="PF00168">
    <property type="entry name" value="C2"/>
    <property type="match status" value="1"/>
</dbReference>
<dbReference type="SUPFAM" id="SSF50729">
    <property type="entry name" value="PH domain-like"/>
    <property type="match status" value="1"/>
</dbReference>
<feature type="compositionally biased region" description="Basic and acidic residues" evidence="1">
    <location>
        <begin position="233"/>
        <end position="242"/>
    </location>
</feature>
<dbReference type="CDD" id="cd00821">
    <property type="entry name" value="PH"/>
    <property type="match status" value="1"/>
</dbReference>
<dbReference type="InterPro" id="IPR035892">
    <property type="entry name" value="C2_domain_sf"/>
</dbReference>
<accession>T0QR00</accession>
<dbReference type="GeneID" id="19943161"/>
<feature type="domain" description="PH" evidence="2">
    <location>
        <begin position="243"/>
        <end position="339"/>
    </location>
</feature>
<dbReference type="InterPro" id="IPR001849">
    <property type="entry name" value="PH_domain"/>
</dbReference>
<evidence type="ECO:0000259" key="3">
    <source>
        <dbReference type="PROSITE" id="PS50004"/>
    </source>
</evidence>
<dbReference type="Gene3D" id="2.60.40.150">
    <property type="entry name" value="C2 domain"/>
    <property type="match status" value="1"/>
</dbReference>
<dbReference type="VEuPathDB" id="FungiDB:SDRG_02434"/>
<evidence type="ECO:0000256" key="1">
    <source>
        <dbReference type="SAM" id="MobiDB-lite"/>
    </source>
</evidence>
<dbReference type="STRING" id="1156394.T0QR00"/>
<dbReference type="InParanoid" id="T0QR00"/>
<feature type="domain" description="C2" evidence="3">
    <location>
        <begin position="345"/>
        <end position="460"/>
    </location>
</feature>
<dbReference type="Pfam" id="PF00169">
    <property type="entry name" value="PH"/>
    <property type="match status" value="1"/>
</dbReference>
<dbReference type="AlphaFoldDB" id="T0QR00"/>
<protein>
    <submittedName>
        <fullName evidence="4">Uncharacterized protein</fullName>
    </submittedName>
</protein>
<dbReference type="InterPro" id="IPR011993">
    <property type="entry name" value="PH-like_dom_sf"/>
</dbReference>